<name>A0ABN9SXC4_9DINO</name>
<gene>
    <name evidence="1" type="ORF">PCOR1329_LOCUS33484</name>
</gene>
<organism evidence="1 2">
    <name type="scientific">Prorocentrum cordatum</name>
    <dbReference type="NCBI Taxonomy" id="2364126"/>
    <lineage>
        <taxon>Eukaryota</taxon>
        <taxon>Sar</taxon>
        <taxon>Alveolata</taxon>
        <taxon>Dinophyceae</taxon>
        <taxon>Prorocentrales</taxon>
        <taxon>Prorocentraceae</taxon>
        <taxon>Prorocentrum</taxon>
    </lineage>
</organism>
<comment type="caution">
    <text evidence="1">The sequence shown here is derived from an EMBL/GenBank/DDBJ whole genome shotgun (WGS) entry which is preliminary data.</text>
</comment>
<sequence length="537" mass="57470">MPADPLPEVFPVQELEYGMALESSLEPAGGVKLAAGQDLEDGVQRAVGMKPLRHSASRAAGSVGDGTTYGGSLRAECKGFGGSKDVGGDRRHDGWGGFDGGGEGFGLVDSVPASEFFFRAVLDGQLVEFLAPWLVARRTSLLKSFEEVVLRPAQWVARVIECVLAAARRGEASSGKAARQGIGRDDETLRGAHLPCSSEPLARGCTDCLGGAVDLSGGRSAEAEASFAPSTVLREVLNLFTVAIVFGVTSPNKIHWVEALILLSEYVAYCSFMKVNGQVEDWIKDKLKGVRGTPTPAVIEVAKEAKDLAVAAKLAALEASLSSSSSMDDKITKLQESAITKEEATTIVEKLKKELVGICSTGNGGKPQQGYENTDHKDSLTVVIGNVPEADTIDKAKEWINQRCQSVGWPIPFEAYHKGDIYNKIAFVKCPSVSYRDALIREIRKSVAGSTGQPWANIDLPFGKRTAENALFAFKHMLVDWGYGKKEVEVDKDRQILQAAGKTLSRLWCTSSFQSSSGAMATGSIGRLCGSLQNLVH</sequence>
<protein>
    <submittedName>
        <fullName evidence="1">Uncharacterized protein</fullName>
    </submittedName>
</protein>
<reference evidence="1" key="1">
    <citation type="submission" date="2023-10" db="EMBL/GenBank/DDBJ databases">
        <authorList>
            <person name="Chen Y."/>
            <person name="Shah S."/>
            <person name="Dougan E. K."/>
            <person name="Thang M."/>
            <person name="Chan C."/>
        </authorList>
    </citation>
    <scope>NUCLEOTIDE SEQUENCE [LARGE SCALE GENOMIC DNA]</scope>
</reference>
<evidence type="ECO:0000313" key="1">
    <source>
        <dbReference type="EMBL" id="CAK0837227.1"/>
    </source>
</evidence>
<accession>A0ABN9SXC4</accession>
<proteinExistence type="predicted"/>
<keyword evidence="2" id="KW-1185">Reference proteome</keyword>
<dbReference type="EMBL" id="CAUYUJ010014113">
    <property type="protein sequence ID" value="CAK0837227.1"/>
    <property type="molecule type" value="Genomic_DNA"/>
</dbReference>
<evidence type="ECO:0000313" key="2">
    <source>
        <dbReference type="Proteomes" id="UP001189429"/>
    </source>
</evidence>
<dbReference type="Proteomes" id="UP001189429">
    <property type="component" value="Unassembled WGS sequence"/>
</dbReference>